<evidence type="ECO:0000313" key="2">
    <source>
        <dbReference type="EMBL" id="KAF2098928.1"/>
    </source>
</evidence>
<protein>
    <submittedName>
        <fullName evidence="2">Uncharacterized protein</fullName>
    </submittedName>
</protein>
<feature type="region of interest" description="Disordered" evidence="1">
    <location>
        <begin position="308"/>
        <end position="327"/>
    </location>
</feature>
<keyword evidence="3" id="KW-1185">Reference proteome</keyword>
<dbReference type="EMBL" id="ML978126">
    <property type="protein sequence ID" value="KAF2098928.1"/>
    <property type="molecule type" value="Genomic_DNA"/>
</dbReference>
<evidence type="ECO:0000313" key="3">
    <source>
        <dbReference type="Proteomes" id="UP000799772"/>
    </source>
</evidence>
<comment type="caution">
    <text evidence="2">The sequence shown here is derived from an EMBL/GenBank/DDBJ whole genome shotgun (WGS) entry which is preliminary data.</text>
</comment>
<organism evidence="2 3">
    <name type="scientific">Rhizodiscina lignyota</name>
    <dbReference type="NCBI Taxonomy" id="1504668"/>
    <lineage>
        <taxon>Eukaryota</taxon>
        <taxon>Fungi</taxon>
        <taxon>Dikarya</taxon>
        <taxon>Ascomycota</taxon>
        <taxon>Pezizomycotina</taxon>
        <taxon>Dothideomycetes</taxon>
        <taxon>Pleosporomycetidae</taxon>
        <taxon>Aulographales</taxon>
        <taxon>Rhizodiscinaceae</taxon>
        <taxon>Rhizodiscina</taxon>
    </lineage>
</organism>
<name>A0A9P4IF93_9PEZI</name>
<gene>
    <name evidence="2" type="ORF">NA57DRAFT_56562</name>
</gene>
<evidence type="ECO:0000256" key="1">
    <source>
        <dbReference type="SAM" id="MobiDB-lite"/>
    </source>
</evidence>
<dbReference type="AlphaFoldDB" id="A0A9P4IF93"/>
<accession>A0A9P4IF93</accession>
<dbReference type="Proteomes" id="UP000799772">
    <property type="component" value="Unassembled WGS sequence"/>
</dbReference>
<sequence>MPVVLQNEEYAYNVYGWALKHNIQNRRKLQVIRGYRQSSTSSVKRLKDGTSSDSKTPFRINLGLTTEEIAKGDVSGDVHKYLIIGVAATDIPRDDVTKVPLGVKAKPVGIDEPAAETIKEIKDHDDSHGQETTFYFDEFRDESKTTEWRKTNWNKLAKTSIHDLNSDLPKQKSNLPFTGIADLKSGTGAGVRSIHGVLHSFEETDNDEDLPGDEGEEMVMGECEEQEDVSSVVQEITKLWPEIEVEEEMIREFKHGLISAKRELASHQARTAYALLSKIFELAQRNKPGWQEELAVLILDTTDLVNPTTSESPSSVSINASNTILMQ</sequence>
<proteinExistence type="predicted"/>
<reference evidence="2" key="1">
    <citation type="journal article" date="2020" name="Stud. Mycol.">
        <title>101 Dothideomycetes genomes: a test case for predicting lifestyles and emergence of pathogens.</title>
        <authorList>
            <person name="Haridas S."/>
            <person name="Albert R."/>
            <person name="Binder M."/>
            <person name="Bloem J."/>
            <person name="Labutti K."/>
            <person name="Salamov A."/>
            <person name="Andreopoulos B."/>
            <person name="Baker S."/>
            <person name="Barry K."/>
            <person name="Bills G."/>
            <person name="Bluhm B."/>
            <person name="Cannon C."/>
            <person name="Castanera R."/>
            <person name="Culley D."/>
            <person name="Daum C."/>
            <person name="Ezra D."/>
            <person name="Gonzalez J."/>
            <person name="Henrissat B."/>
            <person name="Kuo A."/>
            <person name="Liang C."/>
            <person name="Lipzen A."/>
            <person name="Lutzoni F."/>
            <person name="Magnuson J."/>
            <person name="Mondo S."/>
            <person name="Nolan M."/>
            <person name="Ohm R."/>
            <person name="Pangilinan J."/>
            <person name="Park H.-J."/>
            <person name="Ramirez L."/>
            <person name="Alfaro M."/>
            <person name="Sun H."/>
            <person name="Tritt A."/>
            <person name="Yoshinaga Y."/>
            <person name="Zwiers L.-H."/>
            <person name="Turgeon B."/>
            <person name="Goodwin S."/>
            <person name="Spatafora J."/>
            <person name="Crous P."/>
            <person name="Grigoriev I."/>
        </authorList>
    </citation>
    <scope>NUCLEOTIDE SEQUENCE</scope>
    <source>
        <strain evidence="2">CBS 133067</strain>
    </source>
</reference>